<dbReference type="InterPro" id="IPR000253">
    <property type="entry name" value="FHA_dom"/>
</dbReference>
<evidence type="ECO:0000256" key="1">
    <source>
        <dbReference type="ARBA" id="ARBA00022553"/>
    </source>
</evidence>
<dbReference type="SUPFAM" id="SSF49879">
    <property type="entry name" value="SMAD/FHA domain"/>
    <property type="match status" value="1"/>
</dbReference>
<name>A0ABP4CA53_9ACTN</name>
<keyword evidence="5" id="KW-1185">Reference proteome</keyword>
<dbReference type="EMBL" id="BAAAHH010000029">
    <property type="protein sequence ID" value="GAA0963039.1"/>
    <property type="molecule type" value="Genomic_DNA"/>
</dbReference>
<gene>
    <name evidence="4" type="ORF">GCM10009550_57990</name>
</gene>
<evidence type="ECO:0000259" key="3">
    <source>
        <dbReference type="PROSITE" id="PS50006"/>
    </source>
</evidence>
<feature type="region of interest" description="Disordered" evidence="2">
    <location>
        <begin position="351"/>
        <end position="389"/>
    </location>
</feature>
<protein>
    <recommendedName>
        <fullName evidence="3">FHA domain-containing protein</fullName>
    </recommendedName>
</protein>
<accession>A0ABP4CA53</accession>
<evidence type="ECO:0000313" key="4">
    <source>
        <dbReference type="EMBL" id="GAA0963039.1"/>
    </source>
</evidence>
<dbReference type="InterPro" id="IPR008984">
    <property type="entry name" value="SMAD_FHA_dom_sf"/>
</dbReference>
<feature type="domain" description="FHA" evidence="3">
    <location>
        <begin position="259"/>
        <end position="310"/>
    </location>
</feature>
<keyword evidence="1" id="KW-0597">Phosphoprotein</keyword>
<dbReference type="Proteomes" id="UP001500665">
    <property type="component" value="Unassembled WGS sequence"/>
</dbReference>
<dbReference type="RefSeq" id="WP_344244184.1">
    <property type="nucleotide sequence ID" value="NZ_BAAAHH010000029.1"/>
</dbReference>
<dbReference type="PROSITE" id="PS50006">
    <property type="entry name" value="FHA_DOMAIN"/>
    <property type="match status" value="1"/>
</dbReference>
<dbReference type="Gene3D" id="2.60.200.20">
    <property type="match status" value="1"/>
</dbReference>
<evidence type="ECO:0000256" key="2">
    <source>
        <dbReference type="SAM" id="MobiDB-lite"/>
    </source>
</evidence>
<comment type="caution">
    <text evidence="4">The sequence shown here is derived from an EMBL/GenBank/DDBJ whole genome shotgun (WGS) entry which is preliminary data.</text>
</comment>
<proteinExistence type="predicted"/>
<reference evidence="5" key="1">
    <citation type="journal article" date="2019" name="Int. J. Syst. Evol. Microbiol.">
        <title>The Global Catalogue of Microorganisms (GCM) 10K type strain sequencing project: providing services to taxonomists for standard genome sequencing and annotation.</title>
        <authorList>
            <consortium name="The Broad Institute Genomics Platform"/>
            <consortium name="The Broad Institute Genome Sequencing Center for Infectious Disease"/>
            <person name="Wu L."/>
            <person name="Ma J."/>
        </authorList>
    </citation>
    <scope>NUCLEOTIDE SEQUENCE [LARGE SCALE GENOMIC DNA]</scope>
    <source>
        <strain evidence="5">JCM 10696</strain>
    </source>
</reference>
<evidence type="ECO:0000313" key="5">
    <source>
        <dbReference type="Proteomes" id="UP001500665"/>
    </source>
</evidence>
<dbReference type="CDD" id="cd00060">
    <property type="entry name" value="FHA"/>
    <property type="match status" value="1"/>
</dbReference>
<sequence length="389" mass="44054">MMEDHLTLDIEAAEFIVDLSNVVRNTSLGVGVARLSRFQGLLDALRRFARDDQVLVYAVADRSLLHGAGLSGQEEAVLQRWARDGLIEVRPVADDRILEIAHLRDRMIVTDDAYKEYHRFHPWLVGDCNRFLSPYPDPRRPGAVAVRRRVIPKFPEWELSLVEEERELKDAGLRGRNAEQRRRTLLGRLWECPVRDCPLFGRPLRAIQPVARFTGRGAVCPDHRLPLADRGRAPRRAQVKVLVDGAVVTRFTLDEGRAVSVGRAPVRAGVALMSWLGAYPPTSMSRTHVELMCEADRVVVRDVSTNGTEIRRDGGLTRLSPRRWHPFSPGQEVVLHESTVLVLSGRRRYFNEADEAPPPPPSHVDPTTIEGKNGRITGSRQTRRRTRRR</sequence>
<organism evidence="4 5">
    <name type="scientific">Actinocorallia libanotica</name>
    <dbReference type="NCBI Taxonomy" id="46162"/>
    <lineage>
        <taxon>Bacteria</taxon>
        <taxon>Bacillati</taxon>
        <taxon>Actinomycetota</taxon>
        <taxon>Actinomycetes</taxon>
        <taxon>Streptosporangiales</taxon>
        <taxon>Thermomonosporaceae</taxon>
        <taxon>Actinocorallia</taxon>
    </lineage>
</organism>